<keyword evidence="20" id="KW-1185">Reference proteome</keyword>
<evidence type="ECO:0000313" key="20">
    <source>
        <dbReference type="Proteomes" id="UP000246077"/>
    </source>
</evidence>
<dbReference type="InterPro" id="IPR022898">
    <property type="entry name" value="RNase_HII"/>
</dbReference>
<dbReference type="PANTHER" id="PTHR10954">
    <property type="entry name" value="RIBONUCLEASE H2 SUBUNIT A"/>
    <property type="match status" value="1"/>
</dbReference>
<evidence type="ECO:0000256" key="15">
    <source>
        <dbReference type="PROSITE-ProRule" id="PRU01319"/>
    </source>
</evidence>
<evidence type="ECO:0000256" key="7">
    <source>
        <dbReference type="ARBA" id="ARBA00019179"/>
    </source>
</evidence>
<feature type="binding site" evidence="14 15">
    <location>
        <position position="32"/>
    </location>
    <ligand>
        <name>a divalent metal cation</name>
        <dbReference type="ChEBI" id="CHEBI:60240"/>
    </ligand>
</feature>
<evidence type="ECO:0000256" key="3">
    <source>
        <dbReference type="ARBA" id="ARBA00004065"/>
    </source>
</evidence>
<dbReference type="HAMAP" id="MF_00052_B">
    <property type="entry name" value="RNase_HII_B"/>
    <property type="match status" value="1"/>
</dbReference>
<evidence type="ECO:0000256" key="11">
    <source>
        <dbReference type="ARBA" id="ARBA00022759"/>
    </source>
</evidence>
<keyword evidence="13 14" id="KW-0464">Manganese</keyword>
<comment type="catalytic activity">
    <reaction evidence="1 14 15 16">
        <text>Endonucleolytic cleavage to 5'-phosphomonoester.</text>
        <dbReference type="EC" id="3.1.26.4"/>
    </reaction>
</comment>
<evidence type="ECO:0000256" key="6">
    <source>
        <dbReference type="ARBA" id="ARBA00012180"/>
    </source>
</evidence>
<dbReference type="EC" id="3.1.26.4" evidence="6 14"/>
<comment type="similarity">
    <text evidence="5 14 16">Belongs to the RNase HII family.</text>
</comment>
<keyword evidence="9 14" id="KW-0540">Nuclease</keyword>
<feature type="binding site" evidence="14 15">
    <location>
        <position position="31"/>
    </location>
    <ligand>
        <name>a divalent metal cation</name>
        <dbReference type="ChEBI" id="CHEBI:60240"/>
    </ligand>
</feature>
<gene>
    <name evidence="14" type="primary">rnhB</name>
    <name evidence="19" type="ORF">DKG75_02885</name>
</gene>
<keyword evidence="8 14" id="KW-0963">Cytoplasm</keyword>
<dbReference type="OrthoDB" id="9803420at2"/>
<dbReference type="GO" id="GO:0043137">
    <property type="term" value="P:DNA replication, removal of RNA primer"/>
    <property type="evidence" value="ECO:0007669"/>
    <property type="project" value="TreeGrafter"/>
</dbReference>
<reference evidence="20" key="1">
    <citation type="submission" date="2018-05" db="EMBL/GenBank/DDBJ databases">
        <title>Zavarzinia sp. HR-AS.</title>
        <authorList>
            <person name="Lee Y."/>
            <person name="Jeon C.O."/>
        </authorList>
    </citation>
    <scope>NUCLEOTIDE SEQUENCE [LARGE SCALE GENOMIC DNA]</scope>
    <source>
        <strain evidence="20">DSM 1231</strain>
    </source>
</reference>
<protein>
    <recommendedName>
        <fullName evidence="7 14">Ribonuclease HII</fullName>
        <shortName evidence="14">RNase HII</shortName>
        <ecNumber evidence="6 14">3.1.26.4</ecNumber>
    </recommendedName>
</protein>
<comment type="caution">
    <text evidence="19">The sequence shown here is derived from an EMBL/GenBank/DDBJ whole genome shotgun (WGS) entry which is preliminary data.</text>
</comment>
<evidence type="ECO:0000256" key="1">
    <source>
        <dbReference type="ARBA" id="ARBA00000077"/>
    </source>
</evidence>
<evidence type="ECO:0000256" key="8">
    <source>
        <dbReference type="ARBA" id="ARBA00022490"/>
    </source>
</evidence>
<dbReference type="GO" id="GO:0003723">
    <property type="term" value="F:RNA binding"/>
    <property type="evidence" value="ECO:0007669"/>
    <property type="project" value="UniProtKB-UniRule"/>
</dbReference>
<evidence type="ECO:0000256" key="2">
    <source>
        <dbReference type="ARBA" id="ARBA00001946"/>
    </source>
</evidence>
<evidence type="ECO:0000256" key="17">
    <source>
        <dbReference type="SAM" id="MobiDB-lite"/>
    </source>
</evidence>
<evidence type="ECO:0000256" key="4">
    <source>
        <dbReference type="ARBA" id="ARBA00004496"/>
    </source>
</evidence>
<dbReference type="GO" id="GO:0030145">
    <property type="term" value="F:manganese ion binding"/>
    <property type="evidence" value="ECO:0007669"/>
    <property type="project" value="UniProtKB-UniRule"/>
</dbReference>
<proteinExistence type="inferred from homology"/>
<dbReference type="InterPro" id="IPR012337">
    <property type="entry name" value="RNaseH-like_sf"/>
</dbReference>
<evidence type="ECO:0000256" key="13">
    <source>
        <dbReference type="ARBA" id="ARBA00023211"/>
    </source>
</evidence>
<dbReference type="Pfam" id="PF01351">
    <property type="entry name" value="RNase_HII"/>
    <property type="match status" value="1"/>
</dbReference>
<organism evidence="19 20">
    <name type="scientific">Zavarzinia compransoris</name>
    <dbReference type="NCBI Taxonomy" id="1264899"/>
    <lineage>
        <taxon>Bacteria</taxon>
        <taxon>Pseudomonadati</taxon>
        <taxon>Pseudomonadota</taxon>
        <taxon>Alphaproteobacteria</taxon>
        <taxon>Rhodospirillales</taxon>
        <taxon>Zavarziniaceae</taxon>
        <taxon>Zavarzinia</taxon>
    </lineage>
</organism>
<evidence type="ECO:0000256" key="5">
    <source>
        <dbReference type="ARBA" id="ARBA00007383"/>
    </source>
</evidence>
<dbReference type="NCBIfam" id="NF000595">
    <property type="entry name" value="PRK00015.1-3"/>
    <property type="match status" value="1"/>
</dbReference>
<dbReference type="InterPro" id="IPR036397">
    <property type="entry name" value="RNaseH_sf"/>
</dbReference>
<keyword evidence="11 14" id="KW-0255">Endonuclease</keyword>
<evidence type="ECO:0000256" key="10">
    <source>
        <dbReference type="ARBA" id="ARBA00022723"/>
    </source>
</evidence>
<dbReference type="EMBL" id="QGLF01000001">
    <property type="protein sequence ID" value="PWR23535.1"/>
    <property type="molecule type" value="Genomic_DNA"/>
</dbReference>
<dbReference type="GO" id="GO:0032299">
    <property type="term" value="C:ribonuclease H2 complex"/>
    <property type="evidence" value="ECO:0007669"/>
    <property type="project" value="TreeGrafter"/>
</dbReference>
<evidence type="ECO:0000256" key="9">
    <source>
        <dbReference type="ARBA" id="ARBA00022722"/>
    </source>
</evidence>
<dbReference type="SUPFAM" id="SSF53098">
    <property type="entry name" value="Ribonuclease H-like"/>
    <property type="match status" value="1"/>
</dbReference>
<comment type="cofactor">
    <cofactor evidence="2">
        <name>Mg(2+)</name>
        <dbReference type="ChEBI" id="CHEBI:18420"/>
    </cofactor>
</comment>
<sequence>MPPRTPKQRSAAAPPDLTREAALGPPVCGIDEAGRGPWAGPVAAAAVIWPAGAVPPVGITDSKKLSAAARDRLFDAILAGAQVGIGEASVEEIDRLNILRATMLAMARAVAALPVVPGHALVDGNRLPPDLPCPATALVKGDSLSLSIAAASIIAKVHRDRIMAAADLRFPGYGFARHMGYGTPEHHEALQRLGPTSFHRTSFSPIKALIQNDY</sequence>
<dbReference type="GO" id="GO:0004523">
    <property type="term" value="F:RNA-DNA hybrid ribonuclease activity"/>
    <property type="evidence" value="ECO:0007669"/>
    <property type="project" value="UniProtKB-UniRule"/>
</dbReference>
<dbReference type="CDD" id="cd07182">
    <property type="entry name" value="RNase_HII_bacteria_HII_like"/>
    <property type="match status" value="1"/>
</dbReference>
<dbReference type="GO" id="GO:0006298">
    <property type="term" value="P:mismatch repair"/>
    <property type="evidence" value="ECO:0007669"/>
    <property type="project" value="TreeGrafter"/>
</dbReference>
<dbReference type="AlphaFoldDB" id="A0A317EE92"/>
<keyword evidence="12 14" id="KW-0378">Hydrolase</keyword>
<feature type="binding site" evidence="14 15">
    <location>
        <position position="123"/>
    </location>
    <ligand>
        <name>a divalent metal cation</name>
        <dbReference type="ChEBI" id="CHEBI:60240"/>
    </ligand>
</feature>
<evidence type="ECO:0000256" key="14">
    <source>
        <dbReference type="HAMAP-Rule" id="MF_00052"/>
    </source>
</evidence>
<dbReference type="RefSeq" id="WP_109919567.1">
    <property type="nucleotide sequence ID" value="NZ_QGLF01000001.1"/>
</dbReference>
<dbReference type="GO" id="GO:0005737">
    <property type="term" value="C:cytoplasm"/>
    <property type="evidence" value="ECO:0007669"/>
    <property type="project" value="UniProtKB-SubCell"/>
</dbReference>
<dbReference type="InterPro" id="IPR001352">
    <property type="entry name" value="RNase_HII/HIII"/>
</dbReference>
<comment type="subcellular location">
    <subcellularLocation>
        <location evidence="4 14">Cytoplasm</location>
    </subcellularLocation>
</comment>
<feature type="domain" description="RNase H type-2" evidence="18">
    <location>
        <begin position="25"/>
        <end position="214"/>
    </location>
</feature>
<accession>A0A317EE92</accession>
<evidence type="ECO:0000313" key="19">
    <source>
        <dbReference type="EMBL" id="PWR23535.1"/>
    </source>
</evidence>
<name>A0A317EE92_9PROT</name>
<comment type="function">
    <text evidence="3 14 16">Endonuclease that specifically degrades the RNA of RNA-DNA hybrids.</text>
</comment>
<feature type="region of interest" description="Disordered" evidence="17">
    <location>
        <begin position="1"/>
        <end position="25"/>
    </location>
</feature>
<evidence type="ECO:0000256" key="12">
    <source>
        <dbReference type="ARBA" id="ARBA00022801"/>
    </source>
</evidence>
<keyword evidence="10 14" id="KW-0479">Metal-binding</keyword>
<evidence type="ECO:0000259" key="18">
    <source>
        <dbReference type="PROSITE" id="PS51975"/>
    </source>
</evidence>
<dbReference type="PANTHER" id="PTHR10954:SF18">
    <property type="entry name" value="RIBONUCLEASE HII"/>
    <property type="match status" value="1"/>
</dbReference>
<dbReference type="Gene3D" id="3.30.420.10">
    <property type="entry name" value="Ribonuclease H-like superfamily/Ribonuclease H"/>
    <property type="match status" value="1"/>
</dbReference>
<dbReference type="InterPro" id="IPR024567">
    <property type="entry name" value="RNase_HII/HIII_dom"/>
</dbReference>
<dbReference type="PROSITE" id="PS51975">
    <property type="entry name" value="RNASE_H_2"/>
    <property type="match status" value="1"/>
</dbReference>
<evidence type="ECO:0000256" key="16">
    <source>
        <dbReference type="RuleBase" id="RU003515"/>
    </source>
</evidence>
<comment type="cofactor">
    <cofactor evidence="14 15">
        <name>Mn(2+)</name>
        <dbReference type="ChEBI" id="CHEBI:29035"/>
    </cofactor>
    <cofactor evidence="14 15">
        <name>Mg(2+)</name>
        <dbReference type="ChEBI" id="CHEBI:18420"/>
    </cofactor>
    <text evidence="14 15">Manganese or magnesium. Binds 1 divalent metal ion per monomer in the absence of substrate. May bind a second metal ion after substrate binding.</text>
</comment>
<dbReference type="Proteomes" id="UP000246077">
    <property type="component" value="Unassembled WGS sequence"/>
</dbReference>